<reference evidence="2" key="1">
    <citation type="journal article" date="2021" name="PeerJ">
        <title>Extensive microbial diversity within the chicken gut microbiome revealed by metagenomics and culture.</title>
        <authorList>
            <person name="Gilroy R."/>
            <person name="Ravi A."/>
            <person name="Getino M."/>
            <person name="Pursley I."/>
            <person name="Horton D.L."/>
            <person name="Alikhan N.F."/>
            <person name="Baker D."/>
            <person name="Gharbi K."/>
            <person name="Hall N."/>
            <person name="Watson M."/>
            <person name="Adriaenssens E.M."/>
            <person name="Foster-Nyarko E."/>
            <person name="Jarju S."/>
            <person name="Secka A."/>
            <person name="Antonio M."/>
            <person name="Oren A."/>
            <person name="Chaudhuri R.R."/>
            <person name="La Ragione R."/>
            <person name="Hildebrand F."/>
            <person name="Pallen M.J."/>
        </authorList>
    </citation>
    <scope>NUCLEOTIDE SEQUENCE</scope>
    <source>
        <strain evidence="2">ChiHecec2B26-7398</strain>
    </source>
</reference>
<dbReference type="PROSITE" id="PS51257">
    <property type="entry name" value="PROKAR_LIPOPROTEIN"/>
    <property type="match status" value="1"/>
</dbReference>
<gene>
    <name evidence="2" type="ORF">H9846_03840</name>
</gene>
<protein>
    <recommendedName>
        <fullName evidence="4">Lipoprotein</fullName>
    </recommendedName>
</protein>
<comment type="caution">
    <text evidence="2">The sequence shown here is derived from an EMBL/GenBank/DDBJ whole genome shotgun (WGS) entry which is preliminary data.</text>
</comment>
<reference evidence="2" key="2">
    <citation type="submission" date="2021-04" db="EMBL/GenBank/DDBJ databases">
        <authorList>
            <person name="Gilroy R."/>
        </authorList>
    </citation>
    <scope>NUCLEOTIDE SEQUENCE</scope>
    <source>
        <strain evidence="2">ChiHecec2B26-7398</strain>
    </source>
</reference>
<dbReference type="EMBL" id="DXEI01000059">
    <property type="protein sequence ID" value="HIX94571.1"/>
    <property type="molecule type" value="Genomic_DNA"/>
</dbReference>
<evidence type="ECO:0000313" key="3">
    <source>
        <dbReference type="Proteomes" id="UP000886751"/>
    </source>
</evidence>
<dbReference type="AlphaFoldDB" id="A0A9D1Y0A9"/>
<feature type="signal peptide" evidence="1">
    <location>
        <begin position="1"/>
        <end position="25"/>
    </location>
</feature>
<evidence type="ECO:0000256" key="1">
    <source>
        <dbReference type="SAM" id="SignalP"/>
    </source>
</evidence>
<evidence type="ECO:0008006" key="4">
    <source>
        <dbReference type="Google" id="ProtNLM"/>
    </source>
</evidence>
<evidence type="ECO:0000313" key="2">
    <source>
        <dbReference type="EMBL" id="HIX94571.1"/>
    </source>
</evidence>
<accession>A0A9D1Y0A9</accession>
<proteinExistence type="predicted"/>
<organism evidence="2 3">
    <name type="scientific">Candidatus Gemmiger excrementipullorum</name>
    <dbReference type="NCBI Taxonomy" id="2838610"/>
    <lineage>
        <taxon>Bacteria</taxon>
        <taxon>Bacillati</taxon>
        <taxon>Bacillota</taxon>
        <taxon>Clostridia</taxon>
        <taxon>Eubacteriales</taxon>
        <taxon>Gemmiger</taxon>
    </lineage>
</organism>
<name>A0A9D1Y0A9_9FIRM</name>
<dbReference type="Proteomes" id="UP000886751">
    <property type="component" value="Unassembled WGS sequence"/>
</dbReference>
<feature type="chain" id="PRO_5039389428" description="Lipoprotein" evidence="1">
    <location>
        <begin position="26"/>
        <end position="143"/>
    </location>
</feature>
<sequence length="143" mass="14727">MMKASYTVAAVCLGAALLCGCGQQAALEEQTPAAQGTAAETTEQVLYHGGEPRTPEEALAQACADTGTQAPACPDCGEAMHAVLAASEELPVQERACVSMAQGSDAVYDLSITYDWTCEACGACDAGHTIEGNRVIICHGWTS</sequence>
<keyword evidence="1" id="KW-0732">Signal</keyword>